<accession>G7J4V9</accession>
<dbReference type="HOGENOM" id="CLU_2870993_0_0_1"/>
<evidence type="ECO:0000313" key="2">
    <source>
        <dbReference type="EnsemblPlants" id="AES71477"/>
    </source>
</evidence>
<reference evidence="1 3" key="1">
    <citation type="journal article" date="2011" name="Nature">
        <title>The Medicago genome provides insight into the evolution of rhizobial symbioses.</title>
        <authorList>
            <person name="Young N.D."/>
            <person name="Debelle F."/>
            <person name="Oldroyd G.E."/>
            <person name="Geurts R."/>
            <person name="Cannon S.B."/>
            <person name="Udvardi M.K."/>
            <person name="Benedito V.A."/>
            <person name="Mayer K.F."/>
            <person name="Gouzy J."/>
            <person name="Schoof H."/>
            <person name="Van de Peer Y."/>
            <person name="Proost S."/>
            <person name="Cook D.R."/>
            <person name="Meyers B.C."/>
            <person name="Spannagl M."/>
            <person name="Cheung F."/>
            <person name="De Mita S."/>
            <person name="Krishnakumar V."/>
            <person name="Gundlach H."/>
            <person name="Zhou S."/>
            <person name="Mudge J."/>
            <person name="Bharti A.K."/>
            <person name="Murray J.D."/>
            <person name="Naoumkina M.A."/>
            <person name="Rosen B."/>
            <person name="Silverstein K.A."/>
            <person name="Tang H."/>
            <person name="Rombauts S."/>
            <person name="Zhao P.X."/>
            <person name="Zhou P."/>
            <person name="Barbe V."/>
            <person name="Bardou P."/>
            <person name="Bechner M."/>
            <person name="Bellec A."/>
            <person name="Berger A."/>
            <person name="Berges H."/>
            <person name="Bidwell S."/>
            <person name="Bisseling T."/>
            <person name="Choisne N."/>
            <person name="Couloux A."/>
            <person name="Denny R."/>
            <person name="Deshpande S."/>
            <person name="Dai X."/>
            <person name="Doyle J.J."/>
            <person name="Dudez A.M."/>
            <person name="Farmer A.D."/>
            <person name="Fouteau S."/>
            <person name="Franken C."/>
            <person name="Gibelin C."/>
            <person name="Gish J."/>
            <person name="Goldstein S."/>
            <person name="Gonzalez A.J."/>
            <person name="Green P.J."/>
            <person name="Hallab A."/>
            <person name="Hartog M."/>
            <person name="Hua A."/>
            <person name="Humphray S.J."/>
            <person name="Jeong D.H."/>
            <person name="Jing Y."/>
            <person name="Jocker A."/>
            <person name="Kenton S.M."/>
            <person name="Kim D.J."/>
            <person name="Klee K."/>
            <person name="Lai H."/>
            <person name="Lang C."/>
            <person name="Lin S."/>
            <person name="Macmil S.L."/>
            <person name="Magdelenat G."/>
            <person name="Matthews L."/>
            <person name="McCorrison J."/>
            <person name="Monaghan E.L."/>
            <person name="Mun J.H."/>
            <person name="Najar F.Z."/>
            <person name="Nicholson C."/>
            <person name="Noirot C."/>
            <person name="O'Bleness M."/>
            <person name="Paule C.R."/>
            <person name="Poulain J."/>
            <person name="Prion F."/>
            <person name="Qin B."/>
            <person name="Qu C."/>
            <person name="Retzel E.F."/>
            <person name="Riddle C."/>
            <person name="Sallet E."/>
            <person name="Samain S."/>
            <person name="Samson N."/>
            <person name="Sanders I."/>
            <person name="Saurat O."/>
            <person name="Scarpelli C."/>
            <person name="Schiex T."/>
            <person name="Segurens B."/>
            <person name="Severin A.J."/>
            <person name="Sherrier D.J."/>
            <person name="Shi R."/>
            <person name="Sims S."/>
            <person name="Singer S.R."/>
            <person name="Sinharoy S."/>
            <person name="Sterck L."/>
            <person name="Viollet A."/>
            <person name="Wang B.B."/>
            <person name="Wang K."/>
            <person name="Wang M."/>
            <person name="Wang X."/>
            <person name="Warfsmann J."/>
            <person name="Weissenbach J."/>
            <person name="White D.D."/>
            <person name="White J.D."/>
            <person name="Wiley G.B."/>
            <person name="Wincker P."/>
            <person name="Xing Y."/>
            <person name="Yang L."/>
            <person name="Yao Z."/>
            <person name="Ying F."/>
            <person name="Zhai J."/>
            <person name="Zhou L."/>
            <person name="Zuber A."/>
            <person name="Denarie J."/>
            <person name="Dixon R.A."/>
            <person name="May G.D."/>
            <person name="Schwartz D.C."/>
            <person name="Rogers J."/>
            <person name="Quetier F."/>
            <person name="Town C.D."/>
            <person name="Roe B.A."/>
        </authorList>
    </citation>
    <scope>NUCLEOTIDE SEQUENCE [LARGE SCALE GENOMIC DNA]</scope>
    <source>
        <strain evidence="1">A17</strain>
        <strain evidence="2 3">cv. Jemalong A17</strain>
    </source>
</reference>
<proteinExistence type="predicted"/>
<evidence type="ECO:0000313" key="3">
    <source>
        <dbReference type="Proteomes" id="UP000002051"/>
    </source>
</evidence>
<dbReference type="PaxDb" id="3880-AES71477"/>
<reference evidence="2" key="3">
    <citation type="submission" date="2015-04" db="UniProtKB">
        <authorList>
            <consortium name="EnsemblPlants"/>
        </authorList>
    </citation>
    <scope>IDENTIFICATION</scope>
    <source>
        <strain evidence="2">cv. Jemalong A17</strain>
    </source>
</reference>
<dbReference type="Proteomes" id="UP000002051">
    <property type="component" value="Chromosome 3"/>
</dbReference>
<dbReference type="EnsemblPlants" id="AES71477">
    <property type="protein sequence ID" value="AES71477"/>
    <property type="gene ID" value="MTR_3g077400"/>
</dbReference>
<name>G7J4V9_MEDTR</name>
<gene>
    <name evidence="1" type="ordered locus">MTR_3g077400</name>
</gene>
<sequence>MANLAELSPISEISTEKTFWNLKRTSAMLQIYRARSTSKCIFVSNKRVKVSLKVLNIIVIFMIP</sequence>
<keyword evidence="3" id="KW-1185">Reference proteome</keyword>
<reference evidence="1 3" key="2">
    <citation type="journal article" date="2014" name="BMC Genomics">
        <title>An improved genome release (version Mt4.0) for the model legume Medicago truncatula.</title>
        <authorList>
            <person name="Tang H."/>
            <person name="Krishnakumar V."/>
            <person name="Bidwell S."/>
            <person name="Rosen B."/>
            <person name="Chan A."/>
            <person name="Zhou S."/>
            <person name="Gentzbittel L."/>
            <person name="Childs K.L."/>
            <person name="Yandell M."/>
            <person name="Gundlach H."/>
            <person name="Mayer K.F."/>
            <person name="Schwartz D.C."/>
            <person name="Town C.D."/>
        </authorList>
    </citation>
    <scope>GENOME REANNOTATION</scope>
    <source>
        <strain evidence="2 3">cv. Jemalong A17</strain>
    </source>
</reference>
<organism evidence="1 3">
    <name type="scientific">Medicago truncatula</name>
    <name type="common">Barrel medic</name>
    <name type="synonym">Medicago tribuloides</name>
    <dbReference type="NCBI Taxonomy" id="3880"/>
    <lineage>
        <taxon>Eukaryota</taxon>
        <taxon>Viridiplantae</taxon>
        <taxon>Streptophyta</taxon>
        <taxon>Embryophyta</taxon>
        <taxon>Tracheophyta</taxon>
        <taxon>Spermatophyta</taxon>
        <taxon>Magnoliopsida</taxon>
        <taxon>eudicotyledons</taxon>
        <taxon>Gunneridae</taxon>
        <taxon>Pentapetalae</taxon>
        <taxon>rosids</taxon>
        <taxon>fabids</taxon>
        <taxon>Fabales</taxon>
        <taxon>Fabaceae</taxon>
        <taxon>Papilionoideae</taxon>
        <taxon>50 kb inversion clade</taxon>
        <taxon>NPAAA clade</taxon>
        <taxon>Hologalegina</taxon>
        <taxon>IRL clade</taxon>
        <taxon>Trifolieae</taxon>
        <taxon>Medicago</taxon>
    </lineage>
</organism>
<protein>
    <submittedName>
        <fullName evidence="1 2">Uncharacterized protein</fullName>
    </submittedName>
</protein>
<dbReference type="AlphaFoldDB" id="G7J4V9"/>
<dbReference type="EMBL" id="CM001219">
    <property type="protein sequence ID" value="AES71477.1"/>
    <property type="molecule type" value="Genomic_DNA"/>
</dbReference>
<evidence type="ECO:0000313" key="1">
    <source>
        <dbReference type="EMBL" id="AES71477.1"/>
    </source>
</evidence>